<name>A0ACB7CE70_9ASCO</name>
<proteinExistence type="predicted"/>
<keyword evidence="2" id="KW-1185">Reference proteome</keyword>
<dbReference type="Proteomes" id="UP000768646">
    <property type="component" value="Unassembled WGS sequence"/>
</dbReference>
<dbReference type="EMBL" id="JABTEG010000003">
    <property type="protein sequence ID" value="KAG4305670.1"/>
    <property type="molecule type" value="Genomic_DNA"/>
</dbReference>
<evidence type="ECO:0000313" key="2">
    <source>
        <dbReference type="Proteomes" id="UP000768646"/>
    </source>
</evidence>
<organism evidence="1 2">
    <name type="scientific">Pneumocystis oryctolagi</name>
    <dbReference type="NCBI Taxonomy" id="42067"/>
    <lineage>
        <taxon>Eukaryota</taxon>
        <taxon>Fungi</taxon>
        <taxon>Dikarya</taxon>
        <taxon>Ascomycota</taxon>
        <taxon>Taphrinomycotina</taxon>
        <taxon>Pneumocystomycetes</taxon>
        <taxon>Pneumocystaceae</taxon>
        <taxon>Pneumocystis</taxon>
    </lineage>
</organism>
<sequence>MSGLPIRFQEHLQVSYLRGKTQVYFVQLTALGIQKASIGFATLTLQSEKGIWYVFERFEKVAYEGENSVCESVEGRREVVIIDLANPSALIRRPISAEAAILHPSQNIIALRSERQLQVFHLELKTKLKAHVMDEEVQFWRWINDQTIGIVTGTAVYHWTLQQEMLPVKVFDRHVSMTDVQIINYHVNKGEKWSVLVGIASREGKVVGNMQLYSKERNISQFIEGHAAAFATLKATDGLFEYKLFVFAVRTATTSKLHIVEIDHQASNPAFSKKNVDIFFPPEAVNDFPVAIQISQRYSVIYLVTKYGFIHIYDLETGVCIYMNRISNETIFVTTEYENGNSILGVNRRGQVLSVSIDELNIVSYILNNLNDTLLAMKISSRANLPEAGDLYKRQFDTLFAAGNYQEAAKIAANSPMKGVLRTPQTIEQFKQIPAEPGQPSPILYYFGIILDKGSLNGYETLELVKPVLAQNRENLLEKWIQENKLEYSEALGDIVRPYNLKMALSIYVKGNIPQKVVQCLIELGQFEKIVSYSNKVGYSPNYGDIFQQIMQKNVEKGIEFSTQVANSKNISLADIEKITDIFLSQNMIQQATSFLLDALKDNKPEHGYLQTRLLETNLLNAPQVADAILGNEMFSYYDKPTIAALCEKSGFYQRALEHYSQIEDIKRVVVHVSAENSEWLINYFKNFDFEVSFECFKELLRANKQNFQIVLQIAIKYSEKLETLRMIELFEQFGHEEGLYYYLGNIVNTTNSSDIVFRYIQAACRVGQLKEVERVCRENNYLNPEKVKNFLKEEKLPDQLPFIVICDRFNFIYDLVLFLYQNHHLKSIETYVQKVNPSSIPAVIGVLLDLDCEEQFIKNLLSTVSDQVSIDELVDVVEKRNRLKLLLPFLESAFERGNQNPSIFNVISIAIPESNSPEEVSVVVKSFMNAELSSELIELLEKIVLEPTIFNDNQNLQNLLILTAIKVDKTRVMDYINRLKNYDVKDIAEIILENHLYEEGFEVYKKHNKHIEALNVLIEHIVSIDRASEYAESIDIPELWSRLAKGQLDGCRIKDSINSYIKACDPSNYREVIDVSRKANKYSDLIRYLEMARQTIRETTIDNELLFAYAHTNRIRAIESMLQGANIADILSVGNRCYDQGYYQAAKLMFASISNWARLASTLVYLKEYQNAIDCARKANSIKVWKQVNDACIEQKEFRLAQICGLNLIVHTDEIHDVILKYESNGYFDELISLLEVGLSLERATRSLFTELAILYVKYRPDAVMEHLKLFWSRLHIPKVVKICEEAHLWPETAFLFMHYDEYDNAAHIMIEYSQAWDHDLFKDVLIKVSNTEIIYKALDFYYQQQPLLLADLLLVVVSRVDHSRVVKMFEKLNSIPLIANYLKVVQSKNIEAVNVAINNMFIEEEDYKSLKDSIDNFDKFDPIKLAKRLEKHDLMEFKRISAYLFRKNKKWKHSIDLSIADKFYSDAIETASQSRDTDIAKDLLKYFQDIGKNVDCFIATLYACYDLLPIHYVMDLAWRGGLMDVTMPFFINFMYEQDQKIKRLEEIIGKHKLNNSNSNDKRELSSLVAGFPSLKMTQEKASNPMREIKIQKLVLNISVGESGDRLTRAAKVLEQLSGQTPVYSKARYTIRAFGIRRNEKISVYVTVRGVKAEEILERGLKVKEYELKKSNFSNTGNFGFGIQEHIDLNIKYDPSIGIFGMDFYVVLGRPGSRVSKRKRCRSSIGSNHKVTKEDAIRWFKNRYDATVLNR</sequence>
<gene>
    <name evidence="1" type="ORF">PORY_001226</name>
</gene>
<protein>
    <submittedName>
        <fullName evidence="1">Uncharacterized protein</fullName>
    </submittedName>
</protein>
<evidence type="ECO:0000313" key="1">
    <source>
        <dbReference type="EMBL" id="KAG4305670.1"/>
    </source>
</evidence>
<reference evidence="1 2" key="1">
    <citation type="journal article" date="2021" name="Commun. Biol.">
        <title>Genomic insights into the host specific adaptation of the Pneumocystis genus.</title>
        <authorList>
            <person name="Cisse O.H."/>
            <person name="Ma L."/>
            <person name="Dekker J.P."/>
            <person name="Khil P.P."/>
            <person name="Youn J.-H."/>
            <person name="Brenchley J.M."/>
            <person name="Blair R."/>
            <person name="Pahar B."/>
            <person name="Chabe M."/>
            <person name="Van Rompay K.K.A."/>
            <person name="Keesler R."/>
            <person name="Sukura A."/>
            <person name="Hirsch V."/>
            <person name="Kutty G."/>
            <person name="Liu Y."/>
            <person name="Peng L."/>
            <person name="Chen J."/>
            <person name="Song J."/>
            <person name="Weissenbacher-Lang C."/>
            <person name="Xu J."/>
            <person name="Upham N.S."/>
            <person name="Stajich J.E."/>
            <person name="Cuomo C.A."/>
            <person name="Cushion M.T."/>
            <person name="Kovacs J.A."/>
        </authorList>
    </citation>
    <scope>NUCLEOTIDE SEQUENCE [LARGE SCALE GENOMIC DNA]</scope>
    <source>
        <strain evidence="1 2">RABM</strain>
    </source>
</reference>
<comment type="caution">
    <text evidence="1">The sequence shown here is derived from an EMBL/GenBank/DDBJ whole genome shotgun (WGS) entry which is preliminary data.</text>
</comment>
<accession>A0ACB7CE70</accession>